<keyword evidence="5 9" id="KW-0627">Porphyrin biosynthesis</keyword>
<name>A0A831RV68_9GAMM</name>
<dbReference type="GO" id="GO:0006780">
    <property type="term" value="P:uroporphyrinogen III biosynthetic process"/>
    <property type="evidence" value="ECO:0007669"/>
    <property type="project" value="UniProtKB-UniRule"/>
</dbReference>
<dbReference type="GO" id="GO:0004852">
    <property type="term" value="F:uroporphyrinogen-III synthase activity"/>
    <property type="evidence" value="ECO:0007669"/>
    <property type="project" value="UniProtKB-UniRule"/>
</dbReference>
<dbReference type="GO" id="GO:0006782">
    <property type="term" value="P:protoporphyrinogen IX biosynthetic process"/>
    <property type="evidence" value="ECO:0007669"/>
    <property type="project" value="UniProtKB-UniRule"/>
</dbReference>
<dbReference type="Gene3D" id="3.40.50.10090">
    <property type="match status" value="2"/>
</dbReference>
<comment type="function">
    <text evidence="6 9">Catalyzes cyclization of the linear tetrapyrrole, hydroxymethylbilane, to the macrocyclic uroporphyrinogen III.</text>
</comment>
<evidence type="ECO:0000313" key="11">
    <source>
        <dbReference type="EMBL" id="HEC07661.1"/>
    </source>
</evidence>
<evidence type="ECO:0000256" key="2">
    <source>
        <dbReference type="ARBA" id="ARBA00008133"/>
    </source>
</evidence>
<dbReference type="Pfam" id="PF02602">
    <property type="entry name" value="HEM4"/>
    <property type="match status" value="1"/>
</dbReference>
<dbReference type="AlphaFoldDB" id="A0A831RV68"/>
<comment type="caution">
    <text evidence="11">The sequence shown here is derived from an EMBL/GenBank/DDBJ whole genome shotgun (WGS) entry which is preliminary data.</text>
</comment>
<comment type="similarity">
    <text evidence="2 9">Belongs to the uroporphyrinogen-III synthase family.</text>
</comment>
<evidence type="ECO:0000256" key="9">
    <source>
        <dbReference type="RuleBase" id="RU366031"/>
    </source>
</evidence>
<evidence type="ECO:0000256" key="4">
    <source>
        <dbReference type="ARBA" id="ARBA00023239"/>
    </source>
</evidence>
<organism evidence="11">
    <name type="scientific">Thiolapillus brandeum</name>
    <dbReference type="NCBI Taxonomy" id="1076588"/>
    <lineage>
        <taxon>Bacteria</taxon>
        <taxon>Pseudomonadati</taxon>
        <taxon>Pseudomonadota</taxon>
        <taxon>Gammaproteobacteria</taxon>
        <taxon>Chromatiales</taxon>
        <taxon>Sedimenticolaceae</taxon>
        <taxon>Thiolapillus</taxon>
    </lineage>
</organism>
<evidence type="ECO:0000256" key="3">
    <source>
        <dbReference type="ARBA" id="ARBA00013109"/>
    </source>
</evidence>
<feature type="domain" description="Tetrapyrrole biosynthesis uroporphyrinogen III synthase" evidence="10">
    <location>
        <begin position="26"/>
        <end position="236"/>
    </location>
</feature>
<dbReference type="EMBL" id="DRLF01000427">
    <property type="protein sequence ID" value="HEC07661.1"/>
    <property type="molecule type" value="Genomic_DNA"/>
</dbReference>
<reference evidence="11" key="1">
    <citation type="journal article" date="2020" name="mSystems">
        <title>Genome- and Community-Level Interaction Insights into Carbon Utilization and Element Cycling Functions of Hydrothermarchaeota in Hydrothermal Sediment.</title>
        <authorList>
            <person name="Zhou Z."/>
            <person name="Liu Y."/>
            <person name="Xu W."/>
            <person name="Pan J."/>
            <person name="Luo Z.H."/>
            <person name="Li M."/>
        </authorList>
    </citation>
    <scope>NUCLEOTIDE SEQUENCE [LARGE SCALE GENOMIC DNA]</scope>
    <source>
        <strain evidence="11">HyVt-458</strain>
    </source>
</reference>
<dbReference type="InterPro" id="IPR039793">
    <property type="entry name" value="UROS/Hem4"/>
</dbReference>
<dbReference type="UniPathway" id="UPA00251">
    <property type="reaction ID" value="UER00320"/>
</dbReference>
<dbReference type="PANTHER" id="PTHR38042">
    <property type="entry name" value="UROPORPHYRINOGEN-III SYNTHASE, CHLOROPLASTIC"/>
    <property type="match status" value="1"/>
</dbReference>
<comment type="pathway">
    <text evidence="1 9">Porphyrin-containing compound metabolism; protoporphyrin-IX biosynthesis; coproporphyrinogen-III from 5-aminolevulinate: step 3/4.</text>
</comment>
<gene>
    <name evidence="11" type="ORF">ENJ12_12460</name>
</gene>
<accession>A0A831RV68</accession>
<keyword evidence="4 9" id="KW-0456">Lyase</keyword>
<protein>
    <recommendedName>
        <fullName evidence="7 9">Uroporphyrinogen-III synthase</fullName>
        <ecNumber evidence="3 9">4.2.1.75</ecNumber>
    </recommendedName>
</protein>
<sequence>MSCHLRGLSVLVTRPADQAEKLCGMIEAAHGRPLRFPAMEILPAGKPEAARQLFGAITPDTLLVFVSVNAVVHAFPLLPEALPLDLQIAAIGRATAAALEEYGLPATLIPEQRFDSEGLLGLDALQDMQGRHVIIVRGNGGRELLKQELEKRGATVVYAEVYERHIPERSADNLVHGWTQLVDAVTVTSSEMLDNLLQMLGEQGRELLRETPLVVLSERTGGHAFELGCRKVWVTDMAGDRGILHALCEIREELS</sequence>
<evidence type="ECO:0000256" key="7">
    <source>
        <dbReference type="ARBA" id="ARBA00040167"/>
    </source>
</evidence>
<dbReference type="Proteomes" id="UP000886339">
    <property type="component" value="Unassembled WGS sequence"/>
</dbReference>
<evidence type="ECO:0000256" key="6">
    <source>
        <dbReference type="ARBA" id="ARBA00037589"/>
    </source>
</evidence>
<comment type="catalytic activity">
    <reaction evidence="8 9">
        <text>hydroxymethylbilane = uroporphyrinogen III + H2O</text>
        <dbReference type="Rhea" id="RHEA:18965"/>
        <dbReference type="ChEBI" id="CHEBI:15377"/>
        <dbReference type="ChEBI" id="CHEBI:57308"/>
        <dbReference type="ChEBI" id="CHEBI:57845"/>
        <dbReference type="EC" id="4.2.1.75"/>
    </reaction>
</comment>
<dbReference type="InterPro" id="IPR003754">
    <property type="entry name" value="4pyrrol_synth_uPrphyn_synth"/>
</dbReference>
<evidence type="ECO:0000259" key="10">
    <source>
        <dbReference type="Pfam" id="PF02602"/>
    </source>
</evidence>
<evidence type="ECO:0000256" key="5">
    <source>
        <dbReference type="ARBA" id="ARBA00023244"/>
    </source>
</evidence>
<evidence type="ECO:0000256" key="1">
    <source>
        <dbReference type="ARBA" id="ARBA00004772"/>
    </source>
</evidence>
<dbReference type="CDD" id="cd06578">
    <property type="entry name" value="HemD"/>
    <property type="match status" value="1"/>
</dbReference>
<proteinExistence type="inferred from homology"/>
<evidence type="ECO:0000256" key="8">
    <source>
        <dbReference type="ARBA" id="ARBA00048617"/>
    </source>
</evidence>
<dbReference type="SUPFAM" id="SSF69618">
    <property type="entry name" value="HemD-like"/>
    <property type="match status" value="1"/>
</dbReference>
<dbReference type="PANTHER" id="PTHR38042:SF1">
    <property type="entry name" value="UROPORPHYRINOGEN-III SYNTHASE, CHLOROPLASTIC"/>
    <property type="match status" value="1"/>
</dbReference>
<dbReference type="EC" id="4.2.1.75" evidence="3 9"/>
<dbReference type="InterPro" id="IPR036108">
    <property type="entry name" value="4pyrrol_syn_uPrphyn_synt_sf"/>
</dbReference>